<accession>A0ACD5VMJ3</accession>
<proteinExistence type="predicted"/>
<protein>
    <submittedName>
        <fullName evidence="1">Uncharacterized protein</fullName>
    </submittedName>
</protein>
<evidence type="ECO:0000313" key="2">
    <source>
        <dbReference type="Proteomes" id="UP001732700"/>
    </source>
</evidence>
<organism evidence="1 2">
    <name type="scientific">Avena sativa</name>
    <name type="common">Oat</name>
    <dbReference type="NCBI Taxonomy" id="4498"/>
    <lineage>
        <taxon>Eukaryota</taxon>
        <taxon>Viridiplantae</taxon>
        <taxon>Streptophyta</taxon>
        <taxon>Embryophyta</taxon>
        <taxon>Tracheophyta</taxon>
        <taxon>Spermatophyta</taxon>
        <taxon>Magnoliopsida</taxon>
        <taxon>Liliopsida</taxon>
        <taxon>Poales</taxon>
        <taxon>Poaceae</taxon>
        <taxon>BOP clade</taxon>
        <taxon>Pooideae</taxon>
        <taxon>Poodae</taxon>
        <taxon>Poeae</taxon>
        <taxon>Poeae Chloroplast Group 1 (Aveneae type)</taxon>
        <taxon>Aveninae</taxon>
        <taxon>Avena</taxon>
    </lineage>
</organism>
<evidence type="ECO:0000313" key="1">
    <source>
        <dbReference type="EnsemblPlants" id="AVESA.00010b.r2.3CG0455950.1.CDS"/>
    </source>
</evidence>
<name>A0ACD5VMJ3_AVESA</name>
<dbReference type="EnsemblPlants" id="AVESA.00010b.r2.3CG0455950.1">
    <property type="protein sequence ID" value="AVESA.00010b.r2.3CG0455950.1.CDS"/>
    <property type="gene ID" value="AVESA.00010b.r2.3CG0455950"/>
</dbReference>
<reference evidence="1" key="2">
    <citation type="submission" date="2025-09" db="UniProtKB">
        <authorList>
            <consortium name="EnsemblPlants"/>
        </authorList>
    </citation>
    <scope>IDENTIFICATION</scope>
</reference>
<dbReference type="Proteomes" id="UP001732700">
    <property type="component" value="Chromosome 3C"/>
</dbReference>
<keyword evidence="2" id="KW-1185">Reference proteome</keyword>
<sequence>MNRTSEPFLAPLSRFPTACVAARCGRTCAPPHHRRRRAGVPAPGPPRRAVLCRRAPLRCFAYAVLRRPASRNRRRRAVLLCRAPLSSELLPCCVGPPRLLRELLHLRATEACSPCYAAFLRACASSVRPTASFCSPIRLQLRLPLYTAPAARKAPRASSTVMPPKLAPGANRSGSKKRDNAVDSGNGPIRSAKSRRIDCRCSPHLLSQIMTLIVENDEQKGYVGEIGFGSFLSMGECEMDKALTLWLVDKFNCDSESLEFEGGISIPVRPLVKSVLGIPSGPIEVEEDLDVDDTLYYQYTCNRRAKNVMEVANEMCIITDKEPFCIAFMMAILGIYLAPNTSGAVNRALLGAIKQVDKLKEMDWCNFVATYLFEGIKEFKESSTTCLTITGCVHILSVIFIDFVKNAAFDVPVGFPRLGVVTTKHIEWVVQHPFTSLMVRRPEESIYAAVLDNLPKDNIVEDGTYVDSETNTDALSDKFGTTDSNQNNRHPTSAEPDTAITSPNTTSCAVAEHVELGTSLLSAATSGEQLQSSRPSSEPCSAQMHAAPYDPKGMNRGSTSPMENAGDRSAKKARVDRPSSGKAKRGRGVAAVDLSALNCTLCSRPLKRPVFQCIDRHLACGRCLTERPGKQCQMCEHGGGFSPCPIMDNIVSLAMVECSHDGCKSSLPYHELDDHESTCPHAPCYCTEPGCGFVGLPQVLLSHLAALHSVPVHKVNYGKVHRLRVLEPRFLLHGEGDDSVFLLAVGSLGGAIVVSVVCIRAGVSSQPRYAVKLWANGPPLPSSAAGKIEWELEAVTSSTRPGEVVVEELPSFMMVPPAYLVGSGASKAVTLDIRIDKM</sequence>
<reference evidence="1" key="1">
    <citation type="submission" date="2021-05" db="EMBL/GenBank/DDBJ databases">
        <authorList>
            <person name="Scholz U."/>
            <person name="Mascher M."/>
            <person name="Fiebig A."/>
        </authorList>
    </citation>
    <scope>NUCLEOTIDE SEQUENCE [LARGE SCALE GENOMIC DNA]</scope>
</reference>